<reference evidence="6" key="1">
    <citation type="submission" date="2016-06" db="EMBL/GenBank/DDBJ databases">
        <title>Parallel loss of symbiosis genes in relatives of nitrogen-fixing non-legume Parasponia.</title>
        <authorList>
            <person name="Van Velzen R."/>
            <person name="Holmer R."/>
            <person name="Bu F."/>
            <person name="Rutten L."/>
            <person name="Van Zeijl A."/>
            <person name="Liu W."/>
            <person name="Santuari L."/>
            <person name="Cao Q."/>
            <person name="Sharma T."/>
            <person name="Shen D."/>
            <person name="Roswanjaya Y."/>
            <person name="Wardhani T."/>
            <person name="Kalhor M.S."/>
            <person name="Jansen J."/>
            <person name="Van den Hoogen J."/>
            <person name="Gungor B."/>
            <person name="Hartog M."/>
            <person name="Hontelez J."/>
            <person name="Verver J."/>
            <person name="Yang W.-C."/>
            <person name="Schijlen E."/>
            <person name="Repin R."/>
            <person name="Schilthuizen M."/>
            <person name="Schranz E."/>
            <person name="Heidstra R."/>
            <person name="Miyata K."/>
            <person name="Fedorova E."/>
            <person name="Kohlen W."/>
            <person name="Bisseling T."/>
            <person name="Smit S."/>
            <person name="Geurts R."/>
        </authorList>
    </citation>
    <scope>NUCLEOTIDE SEQUENCE [LARGE SCALE GENOMIC DNA]</scope>
    <source>
        <strain evidence="6">cv. RG33-2</strain>
    </source>
</reference>
<comment type="caution">
    <text evidence="5">The sequence shown here is derived from an EMBL/GenBank/DDBJ whole genome shotgun (WGS) entry which is preliminary data.</text>
</comment>
<name>A0A2P5EN40_TREOI</name>
<dbReference type="InterPro" id="IPR000073">
    <property type="entry name" value="AB_hydrolase_1"/>
</dbReference>
<dbReference type="FunCoup" id="A0A2P5EN40">
    <property type="interactions" value="551"/>
</dbReference>
<dbReference type="PANTHER" id="PTHR11005">
    <property type="entry name" value="LYSOSOMAL ACID LIPASE-RELATED"/>
    <property type="match status" value="1"/>
</dbReference>
<dbReference type="ESTHER" id="treoi-a0a2p5en40">
    <property type="family name" value="UCP031088"/>
</dbReference>
<dbReference type="OrthoDB" id="9974421at2759"/>
<evidence type="ECO:0000313" key="6">
    <source>
        <dbReference type="Proteomes" id="UP000237000"/>
    </source>
</evidence>
<feature type="domain" description="AB hydrolase-1" evidence="4">
    <location>
        <begin position="367"/>
        <end position="585"/>
    </location>
</feature>
<keyword evidence="5" id="KW-0378">Hydrolase</keyword>
<dbReference type="FunFam" id="3.40.50.1820:FF:000097">
    <property type="entry name" value="Alpha/beta hydrolase family protein"/>
    <property type="match status" value="1"/>
</dbReference>
<dbReference type="Pfam" id="PF00561">
    <property type="entry name" value="Abhydrolase_1"/>
    <property type="match status" value="1"/>
</dbReference>
<protein>
    <submittedName>
        <fullName evidence="5">Alpha/beta hydrolase family protein</fullName>
    </submittedName>
</protein>
<proteinExistence type="predicted"/>
<organism evidence="5 6">
    <name type="scientific">Trema orientale</name>
    <name type="common">Charcoal tree</name>
    <name type="synonym">Celtis orientalis</name>
    <dbReference type="NCBI Taxonomy" id="63057"/>
    <lineage>
        <taxon>Eukaryota</taxon>
        <taxon>Viridiplantae</taxon>
        <taxon>Streptophyta</taxon>
        <taxon>Embryophyta</taxon>
        <taxon>Tracheophyta</taxon>
        <taxon>Spermatophyta</taxon>
        <taxon>Magnoliopsida</taxon>
        <taxon>eudicotyledons</taxon>
        <taxon>Gunneridae</taxon>
        <taxon>Pentapetalae</taxon>
        <taxon>rosids</taxon>
        <taxon>fabids</taxon>
        <taxon>Rosales</taxon>
        <taxon>Cannabaceae</taxon>
        <taxon>Trema</taxon>
    </lineage>
</organism>
<keyword evidence="6" id="KW-1185">Reference proteome</keyword>
<accession>A0A2P5EN40</accession>
<dbReference type="EMBL" id="JXTC01000123">
    <property type="protein sequence ID" value="PON86991.1"/>
    <property type="molecule type" value="Genomic_DNA"/>
</dbReference>
<evidence type="ECO:0000256" key="1">
    <source>
        <dbReference type="ARBA" id="ARBA00022963"/>
    </source>
</evidence>
<dbReference type="Proteomes" id="UP000237000">
    <property type="component" value="Unassembled WGS sequence"/>
</dbReference>
<keyword evidence="1" id="KW-0442">Lipid degradation</keyword>
<keyword evidence="2" id="KW-0443">Lipid metabolism</keyword>
<dbReference type="InterPro" id="IPR016969">
    <property type="entry name" value="UCP031088_abhydr"/>
</dbReference>
<sequence>MATIQSDFRWALLHAASASSSSSAIRSLSSNSMLSRAAAFRRTLSSYSTTGSSSTGSSSSSSSFRLKLRAFSSDVAAMKIGDKPSICTADELHYVSVPNSDWRLALWRYHPCPKAAQRNHPLLLLSGVGTNAIGYDLSPKSSFARYMSEQGFETWILEVRGAGLSMHGSNTKEIEQSAHALSEQMEAASKSATNEALSSEQKSKNVLNALGSESSIVRGDKSDISISKADKKILATAWDESRLVSRLTDTFMRLSERLSGFLSEGQSKIMSAKLLDQISKLLVDSQLSERFNEVREKFLSLLETRQNSGVAGQIKDLSQRLVSIIEEGQRSVSPPLFDLQERFASTLEDFQKQLDLMVKYDWDFDHYLEEDVPAAMEYIRAVSKPKDGKLLAIGHSMGGILLYAMLSRYGFERRDPKLAAVVTLASSLDYTSSKSSLKLLLPLADPAQALNVPVVPLGAMLSAAYPLSSRPPYVLSWLNHLISAEDMMHPELLKKLVLNNFCTIPAKLILQLTTAFKEGGLCDRKGTFFFKDHLHEISVPILALAGDQDLICPPEAVEETVKLIPEHLVTYKVFGDPAGPHYAHYDLVGGRLAVEQLYPCIVQFLSHHDSA</sequence>
<dbReference type="InterPro" id="IPR029058">
    <property type="entry name" value="AB_hydrolase_fold"/>
</dbReference>
<evidence type="ECO:0000259" key="4">
    <source>
        <dbReference type="Pfam" id="PF00561"/>
    </source>
</evidence>
<dbReference type="PIRSF" id="PIRSF031088">
    <property type="entry name" value="UCP031088_abhydr"/>
    <property type="match status" value="1"/>
</dbReference>
<evidence type="ECO:0000256" key="3">
    <source>
        <dbReference type="SAM" id="MobiDB-lite"/>
    </source>
</evidence>
<evidence type="ECO:0000256" key="2">
    <source>
        <dbReference type="ARBA" id="ARBA00023098"/>
    </source>
</evidence>
<feature type="region of interest" description="Disordered" evidence="3">
    <location>
        <begin position="180"/>
        <end position="200"/>
    </location>
</feature>
<dbReference type="STRING" id="63057.A0A2P5EN40"/>
<evidence type="ECO:0000313" key="5">
    <source>
        <dbReference type="EMBL" id="PON86991.1"/>
    </source>
</evidence>
<dbReference type="GO" id="GO:0016787">
    <property type="term" value="F:hydrolase activity"/>
    <property type="evidence" value="ECO:0007669"/>
    <property type="project" value="UniProtKB-KW"/>
</dbReference>
<gene>
    <name evidence="5" type="ORF">TorRG33x02_172380</name>
</gene>
<feature type="compositionally biased region" description="Polar residues" evidence="3">
    <location>
        <begin position="190"/>
        <end position="200"/>
    </location>
</feature>
<dbReference type="Gene3D" id="3.40.50.1820">
    <property type="entry name" value="alpha/beta hydrolase"/>
    <property type="match status" value="2"/>
</dbReference>
<dbReference type="InParanoid" id="A0A2P5EN40"/>
<dbReference type="AlphaFoldDB" id="A0A2P5EN40"/>
<dbReference type="FunFam" id="3.40.50.1820:FF:000119">
    <property type="entry name" value="Alpha/beta hydrolase family protein"/>
    <property type="match status" value="1"/>
</dbReference>
<dbReference type="GO" id="GO:0016042">
    <property type="term" value="P:lipid catabolic process"/>
    <property type="evidence" value="ECO:0007669"/>
    <property type="project" value="UniProtKB-KW"/>
</dbReference>
<dbReference type="SUPFAM" id="SSF53474">
    <property type="entry name" value="alpha/beta-Hydrolases"/>
    <property type="match status" value="1"/>
</dbReference>